<comment type="caution">
    <text evidence="3">The sequence shown here is derived from an EMBL/GenBank/DDBJ whole genome shotgun (WGS) entry which is preliminary data.</text>
</comment>
<evidence type="ECO:0000256" key="1">
    <source>
        <dbReference type="ARBA" id="ARBA00005445"/>
    </source>
</evidence>
<gene>
    <name evidence="3" type="ORF">COT94_01020</name>
</gene>
<comment type="similarity">
    <text evidence="1">Belongs to the ice-binding protein family.</text>
</comment>
<keyword evidence="2" id="KW-0732">Signal</keyword>
<reference evidence="4" key="1">
    <citation type="submission" date="2017-09" db="EMBL/GenBank/DDBJ databases">
        <title>Depth-based differentiation of microbial function through sediment-hosted aquifers and enrichment of novel symbionts in the deep terrestrial subsurface.</title>
        <authorList>
            <person name="Probst A.J."/>
            <person name="Ladd B."/>
            <person name="Jarett J.K."/>
            <person name="Geller-Mcgrath D.E."/>
            <person name="Sieber C.M.K."/>
            <person name="Emerson J.B."/>
            <person name="Anantharaman K."/>
            <person name="Thomas B.C."/>
            <person name="Malmstrom R."/>
            <person name="Stieglmeier M."/>
            <person name="Klingl A."/>
            <person name="Woyke T."/>
            <person name="Ryan C.M."/>
            <person name="Banfield J.F."/>
        </authorList>
    </citation>
    <scope>NUCLEOTIDE SEQUENCE [LARGE SCALE GENOMIC DNA]</scope>
</reference>
<evidence type="ECO:0000313" key="3">
    <source>
        <dbReference type="EMBL" id="PIT96259.1"/>
    </source>
</evidence>
<accession>A0A2M6WTZ0</accession>
<dbReference type="Proteomes" id="UP000228533">
    <property type="component" value="Unassembled WGS sequence"/>
</dbReference>
<dbReference type="AlphaFoldDB" id="A0A2M6WTZ0"/>
<proteinExistence type="inferred from homology"/>
<evidence type="ECO:0000256" key="2">
    <source>
        <dbReference type="ARBA" id="ARBA00022729"/>
    </source>
</evidence>
<protein>
    <recommendedName>
        <fullName evidence="5">DUF3494 domain-containing protein</fullName>
    </recommendedName>
</protein>
<sequence>MKKINKKSLASLVMISLFLGLVGPTSVLALSPVSTPPLGVAASFGVLADTFTPIIATTSISGDLGYTTLSSSGFHTLTGSTYIADSVYQEAGTDQNSALAILNNQGPCTSLGANVVLAGTYTPGCYTSSGSMDIALGTTVTLSGAGTFLFRPGGALTTGANAIVISTAGASACDIFWTPGAATTLGANTAFLGTVIDASGITIGDTVNWMVGL</sequence>
<evidence type="ECO:0000313" key="4">
    <source>
        <dbReference type="Proteomes" id="UP000228533"/>
    </source>
</evidence>
<name>A0A2M6WTZ0_9BACT</name>
<evidence type="ECO:0008006" key="5">
    <source>
        <dbReference type="Google" id="ProtNLM"/>
    </source>
</evidence>
<dbReference type="Pfam" id="PF11999">
    <property type="entry name" value="Ice_binding"/>
    <property type="match status" value="1"/>
</dbReference>
<organism evidence="3 4">
    <name type="scientific">Candidatus Falkowbacteria bacterium CG10_big_fil_rev_8_21_14_0_10_37_14</name>
    <dbReference type="NCBI Taxonomy" id="1974561"/>
    <lineage>
        <taxon>Bacteria</taxon>
        <taxon>Candidatus Falkowiibacteriota</taxon>
    </lineage>
</organism>
<dbReference type="EMBL" id="PFAM01000008">
    <property type="protein sequence ID" value="PIT96259.1"/>
    <property type="molecule type" value="Genomic_DNA"/>
</dbReference>
<dbReference type="InterPro" id="IPR021884">
    <property type="entry name" value="Ice-bd_prot"/>
</dbReference>